<dbReference type="STRING" id="48709.A0A1D2MS69"/>
<organism evidence="4 5">
    <name type="scientific">Orchesella cincta</name>
    <name type="common">Springtail</name>
    <name type="synonym">Podura cincta</name>
    <dbReference type="NCBI Taxonomy" id="48709"/>
    <lineage>
        <taxon>Eukaryota</taxon>
        <taxon>Metazoa</taxon>
        <taxon>Ecdysozoa</taxon>
        <taxon>Arthropoda</taxon>
        <taxon>Hexapoda</taxon>
        <taxon>Collembola</taxon>
        <taxon>Entomobryomorpha</taxon>
        <taxon>Entomobryoidea</taxon>
        <taxon>Orchesellidae</taxon>
        <taxon>Orchesellinae</taxon>
        <taxon>Orchesella</taxon>
    </lineage>
</organism>
<dbReference type="OMA" id="KEDQFDG"/>
<name>A0A1D2MS69_ORCCI</name>
<keyword evidence="5" id="KW-1185">Reference proteome</keyword>
<feature type="compositionally biased region" description="Basic and acidic residues" evidence="1">
    <location>
        <begin position="116"/>
        <end position="138"/>
    </location>
</feature>
<feature type="compositionally biased region" description="Basic and acidic residues" evidence="1">
    <location>
        <begin position="66"/>
        <end position="103"/>
    </location>
</feature>
<comment type="caution">
    <text evidence="4">The sequence shown here is derived from an EMBL/GenBank/DDBJ whole genome shotgun (WGS) entry which is preliminary data.</text>
</comment>
<feature type="domain" description="NudC N-terminal" evidence="2">
    <location>
        <begin position="8"/>
        <end position="42"/>
    </location>
</feature>
<dbReference type="EMBL" id="LJIJ01000628">
    <property type="protein sequence ID" value="ODM95741.1"/>
    <property type="molecule type" value="Genomic_DNA"/>
</dbReference>
<evidence type="ECO:0000256" key="1">
    <source>
        <dbReference type="SAM" id="MobiDB-lite"/>
    </source>
</evidence>
<evidence type="ECO:0000313" key="4">
    <source>
        <dbReference type="EMBL" id="ODM95741.1"/>
    </source>
</evidence>
<reference evidence="4 5" key="1">
    <citation type="journal article" date="2016" name="Genome Biol. Evol.">
        <title>Gene Family Evolution Reflects Adaptation to Soil Environmental Stressors in the Genome of the Collembolan Orchesella cincta.</title>
        <authorList>
            <person name="Faddeeva-Vakhrusheva A."/>
            <person name="Derks M.F."/>
            <person name="Anvar S.Y."/>
            <person name="Agamennone V."/>
            <person name="Suring W."/>
            <person name="Smit S."/>
            <person name="van Straalen N.M."/>
            <person name="Roelofs D."/>
        </authorList>
    </citation>
    <scope>NUCLEOTIDE SEQUENCE [LARGE SCALE GENOMIC DNA]</scope>
    <source>
        <tissue evidence="4">Mixed pool</tissue>
    </source>
</reference>
<gene>
    <name evidence="4" type="ORF">Ocin01_10945</name>
</gene>
<feature type="domain" description="Nuclear migration protein nudC" evidence="3">
    <location>
        <begin position="104"/>
        <end position="162"/>
    </location>
</feature>
<proteinExistence type="predicted"/>
<dbReference type="OrthoDB" id="416217at2759"/>
<dbReference type="Pfam" id="PF16273">
    <property type="entry name" value="NuDC"/>
    <property type="match status" value="1"/>
</dbReference>
<sequence length="167" mass="18713">MARDPEQFDGILMAMAQQHEGGVQELLETIFSFLARKTDFYTGASVSTARKLVLDKFEKFQGDALEAEKKKKKDLEEAEKKRKARAEKERQQLEKESQQRDVEASSIQELTEEEAEKLQKELDAKAGNKSEEKGDGDGLSKVVSGDPAGGTKDEDDEEEDEKGMILL</sequence>
<dbReference type="InterPro" id="IPR032572">
    <property type="entry name" value="NuDC"/>
</dbReference>
<dbReference type="Proteomes" id="UP000094527">
    <property type="component" value="Unassembled WGS sequence"/>
</dbReference>
<protein>
    <submittedName>
        <fullName evidence="4">Nuclear migration protein nudC</fullName>
    </submittedName>
</protein>
<evidence type="ECO:0000259" key="3">
    <source>
        <dbReference type="Pfam" id="PF16273"/>
    </source>
</evidence>
<evidence type="ECO:0000259" key="2">
    <source>
        <dbReference type="Pfam" id="PF14050"/>
    </source>
</evidence>
<dbReference type="InterPro" id="IPR025934">
    <property type="entry name" value="NudC_N_dom"/>
</dbReference>
<feature type="region of interest" description="Disordered" evidence="1">
    <location>
        <begin position="66"/>
        <end position="167"/>
    </location>
</feature>
<accession>A0A1D2MS69</accession>
<dbReference type="AlphaFoldDB" id="A0A1D2MS69"/>
<dbReference type="Pfam" id="PF14050">
    <property type="entry name" value="Nudc_N"/>
    <property type="match status" value="1"/>
</dbReference>
<evidence type="ECO:0000313" key="5">
    <source>
        <dbReference type="Proteomes" id="UP000094527"/>
    </source>
</evidence>